<name>A0A3G9G7G2_9CAUL</name>
<protein>
    <recommendedName>
        <fullName evidence="3">Metallo-beta-lactamase domain-containing protein</fullName>
    </recommendedName>
</protein>
<dbReference type="Proteomes" id="UP000278756">
    <property type="component" value="Plasmid pASEM-1"/>
</dbReference>
<proteinExistence type="predicted"/>
<dbReference type="SUPFAM" id="SSF56281">
    <property type="entry name" value="Metallo-hydrolase/oxidoreductase"/>
    <property type="match status" value="1"/>
</dbReference>
<evidence type="ECO:0000313" key="1">
    <source>
        <dbReference type="EMBL" id="BBF82616.1"/>
    </source>
</evidence>
<dbReference type="PANTHER" id="PTHR30619:SF1">
    <property type="entry name" value="RECOMBINATION PROTEIN 2"/>
    <property type="match status" value="1"/>
</dbReference>
<gene>
    <name evidence="1" type="ORF">EM6_3257</name>
</gene>
<organism evidence="1 2">
    <name type="scientific">Asticcacaulis excentricus</name>
    <dbReference type="NCBI Taxonomy" id="78587"/>
    <lineage>
        <taxon>Bacteria</taxon>
        <taxon>Pseudomonadati</taxon>
        <taxon>Pseudomonadota</taxon>
        <taxon>Alphaproteobacteria</taxon>
        <taxon>Caulobacterales</taxon>
        <taxon>Caulobacteraceae</taxon>
        <taxon>Asticcacaulis</taxon>
    </lineage>
</organism>
<dbReference type="InterPro" id="IPR052159">
    <property type="entry name" value="Competence_DNA_uptake"/>
</dbReference>
<dbReference type="InterPro" id="IPR036866">
    <property type="entry name" value="RibonucZ/Hydroxyglut_hydro"/>
</dbReference>
<dbReference type="EMBL" id="AP018829">
    <property type="protein sequence ID" value="BBF82616.1"/>
    <property type="molecule type" value="Genomic_DNA"/>
</dbReference>
<dbReference type="RefSeq" id="WP_126424237.1">
    <property type="nucleotide sequence ID" value="NZ_AP018829.1"/>
</dbReference>
<evidence type="ECO:0008006" key="3">
    <source>
        <dbReference type="Google" id="ProtNLM"/>
    </source>
</evidence>
<dbReference type="PANTHER" id="PTHR30619">
    <property type="entry name" value="DNA INTERNALIZATION/COMPETENCE PROTEIN COMEC/REC2"/>
    <property type="match status" value="1"/>
</dbReference>
<accession>A0A3G9G7G2</accession>
<dbReference type="OrthoDB" id="7556864at2"/>
<dbReference type="GeneID" id="39467853"/>
<dbReference type="AlphaFoldDB" id="A0A3G9G7G2"/>
<sequence>MPDIQIDMFEVQLGAAILLQFRLDGRTVRVLADAGVKAPKYPPTHVRDKLIALLPPDDRRIDLIIGTHYDEDHLNGLAPVIDDSRFEVGEAWLPPVANDTQVFPLDLALTAANLLPHQFASEAGEATFQSYIDRKRADISGLRVVGLKGNEEAYKFEAQHFADHHGDELAFFRFHAGREDEQCGHCNNLDAELPDELDELVDIQLRRMNSVYRFAGETTFKDLAANLEHTMSPNSEIAAAQFRTVDNIRKGVAEDAINAKALFDVVKALQRRSIPFKTEIVPDGTPRFYRWNATTGKFTLSRDTGDGLAFTLLGPSQSLVRKHRDRLPVVEYAKAAFFFLGEIRSITPSNQLSYIGCFQFAGQRILVSGDAGCVDFKQDNKSYYPQLLAQLKPLHVVQVAHHGGNNAHFYRVLSAAEYEKQDDVSYLLLSHAENDRTRPSDVFHDFLLTARNDGDDIRLLFTSQPTRDKVVDYLDAIHPTVGAVAQKGDVQLAFKNSAWQVTRHAIKVI</sequence>
<geneLocation type="plasmid" evidence="2">
    <name>pasem-1 dna</name>
</geneLocation>
<reference evidence="2" key="2">
    <citation type="journal article" date="2017" name="Plant Physiol. Biochem.">
        <title>Differential oxidative and antioxidative response of duckweed Lemna minor toward plant growth promoting/inhibiting bacteria.</title>
        <authorList>
            <person name="Ishizawa H."/>
            <person name="Kuroda M."/>
            <person name="Morikawa M."/>
            <person name="Ike M."/>
        </authorList>
    </citation>
    <scope>NUCLEOTIDE SEQUENCE [LARGE SCALE GENOMIC DNA]</scope>
    <source>
        <strain evidence="2">M6</strain>
    </source>
</reference>
<keyword evidence="1" id="KW-0614">Plasmid</keyword>
<reference evidence="2" key="1">
    <citation type="journal article" date="2017" name="Biotechnol. Biofuels">
        <title>Evaluation of environmental bacterial communities as a factor affecting the growth of duckweed Lemna minor.</title>
        <authorList>
            <person name="Ishizawa H."/>
            <person name="Kuroda M."/>
            <person name="Morikawa M."/>
            <person name="Ike M."/>
        </authorList>
    </citation>
    <scope>NUCLEOTIDE SEQUENCE [LARGE SCALE GENOMIC DNA]</scope>
    <source>
        <strain evidence="2">M6</strain>
    </source>
</reference>
<evidence type="ECO:0000313" key="2">
    <source>
        <dbReference type="Proteomes" id="UP000278756"/>
    </source>
</evidence>
<dbReference type="Gene3D" id="3.60.15.10">
    <property type="entry name" value="Ribonuclease Z/Hydroxyacylglutathione hydrolase-like"/>
    <property type="match status" value="1"/>
</dbReference>